<dbReference type="EMBL" id="JBFAUK010000003">
    <property type="protein sequence ID" value="MEV5505764.1"/>
    <property type="molecule type" value="Genomic_DNA"/>
</dbReference>
<dbReference type="InterPro" id="IPR036052">
    <property type="entry name" value="TrpB-like_PALP_sf"/>
</dbReference>
<dbReference type="SUPFAM" id="SSF55021">
    <property type="entry name" value="ACT-like"/>
    <property type="match status" value="1"/>
</dbReference>
<evidence type="ECO:0000256" key="5">
    <source>
        <dbReference type="ARBA" id="ARBA00023239"/>
    </source>
</evidence>
<dbReference type="InterPro" id="IPR044561">
    <property type="entry name" value="ACT_ThrD-II-like"/>
</dbReference>
<keyword evidence="5 7" id="KW-0456">Lyase</keyword>
<dbReference type="InterPro" id="IPR050147">
    <property type="entry name" value="Ser/Thr_Dehydratase"/>
</dbReference>
<keyword evidence="4" id="KW-0663">Pyridoxal phosphate</keyword>
<organism evidence="7 8">
    <name type="scientific">Streptomyces orinoci</name>
    <name type="common">Streptoverticillium orinoci</name>
    <dbReference type="NCBI Taxonomy" id="67339"/>
    <lineage>
        <taxon>Bacteria</taxon>
        <taxon>Bacillati</taxon>
        <taxon>Actinomycetota</taxon>
        <taxon>Actinomycetes</taxon>
        <taxon>Kitasatosporales</taxon>
        <taxon>Streptomycetaceae</taxon>
        <taxon>Streptomyces</taxon>
    </lineage>
</organism>
<dbReference type="Pfam" id="PF00291">
    <property type="entry name" value="PALP"/>
    <property type="match status" value="1"/>
</dbReference>
<reference evidence="7 8" key="1">
    <citation type="submission" date="2024-06" db="EMBL/GenBank/DDBJ databases">
        <title>The Natural Products Discovery Center: Release of the First 8490 Sequenced Strains for Exploring Actinobacteria Biosynthetic Diversity.</title>
        <authorList>
            <person name="Kalkreuter E."/>
            <person name="Kautsar S.A."/>
            <person name="Yang D."/>
            <person name="Bader C.D."/>
            <person name="Teijaro C.N."/>
            <person name="Fluegel L."/>
            <person name="Davis C.M."/>
            <person name="Simpson J.R."/>
            <person name="Lauterbach L."/>
            <person name="Steele A.D."/>
            <person name="Gui C."/>
            <person name="Meng S."/>
            <person name="Li G."/>
            <person name="Viehrig K."/>
            <person name="Ye F."/>
            <person name="Su P."/>
            <person name="Kiefer A.F."/>
            <person name="Nichols A."/>
            <person name="Cepeda A.J."/>
            <person name="Yan W."/>
            <person name="Fan B."/>
            <person name="Jiang Y."/>
            <person name="Adhikari A."/>
            <person name="Zheng C.-J."/>
            <person name="Schuster L."/>
            <person name="Cowan T.M."/>
            <person name="Smanski M.J."/>
            <person name="Chevrette M.G."/>
            <person name="De Carvalho L.P.S."/>
            <person name="Shen B."/>
        </authorList>
    </citation>
    <scope>NUCLEOTIDE SEQUENCE [LARGE SCALE GENOMIC DNA]</scope>
    <source>
        <strain evidence="7 8">NPDC052347</strain>
    </source>
</reference>
<evidence type="ECO:0000256" key="4">
    <source>
        <dbReference type="ARBA" id="ARBA00022898"/>
    </source>
</evidence>
<sequence>MAARVGDKDASGIPEDDVPVTLEAVRGAQKTLSGVTRTTALEGSRHLSHLVGSPVHLKCENLQRTGSFKVRGAYVRIAHLSADERAAGVVAASAGNHAQGVALAASLLGVRSTVFMPQGAPLPKIAATHDYGAEVRLHGQVVDESLRAAREYARRTGAVFIHPFDHPDIVAGQGTVGLEILEQCPEVRTVVVGLGGGGLAAGIAVAVKSLRPDVRIVGVQAAGAASYPPSLRAGHPVALAAPVTMADGIRVGRPGEVPFAIVRQLVDEVRTVSEDQLAGALLLCLERAKLVVEPAGASPVAALLAAPGRFEGPVVAVLSGGNVDPLLMQRVLRHGMAAAGRYLSLRLRLTDRPGALAALLDVLSGSDANVIDISHVRTDPRLALSEAEVELHLETKGHEHCAALRATLREAGYPVLS</sequence>
<dbReference type="EC" id="4.3.1.19" evidence="3"/>
<dbReference type="InterPro" id="IPR005789">
    <property type="entry name" value="Thr_deHydtase_catblc"/>
</dbReference>
<proteinExistence type="inferred from homology"/>
<evidence type="ECO:0000256" key="2">
    <source>
        <dbReference type="ARBA" id="ARBA00010869"/>
    </source>
</evidence>
<keyword evidence="8" id="KW-1185">Reference proteome</keyword>
<dbReference type="InterPro" id="IPR001926">
    <property type="entry name" value="TrpB-like_PALP"/>
</dbReference>
<dbReference type="PANTHER" id="PTHR48078:SF6">
    <property type="entry name" value="L-THREONINE DEHYDRATASE CATABOLIC TDCB"/>
    <property type="match status" value="1"/>
</dbReference>
<dbReference type="NCBIfam" id="TIGR01127">
    <property type="entry name" value="ilvA_1Cterm"/>
    <property type="match status" value="1"/>
</dbReference>
<evidence type="ECO:0000259" key="6">
    <source>
        <dbReference type="PROSITE" id="PS51671"/>
    </source>
</evidence>
<evidence type="ECO:0000256" key="3">
    <source>
        <dbReference type="ARBA" id="ARBA00012096"/>
    </source>
</evidence>
<feature type="domain" description="ACT" evidence="6">
    <location>
        <begin position="344"/>
        <end position="417"/>
    </location>
</feature>
<dbReference type="PANTHER" id="PTHR48078">
    <property type="entry name" value="THREONINE DEHYDRATASE, MITOCHONDRIAL-RELATED"/>
    <property type="match status" value="1"/>
</dbReference>
<dbReference type="InterPro" id="IPR045865">
    <property type="entry name" value="ACT-like_dom_sf"/>
</dbReference>
<dbReference type="Proteomes" id="UP001552594">
    <property type="component" value="Unassembled WGS sequence"/>
</dbReference>
<dbReference type="GO" id="GO:0004794">
    <property type="term" value="F:threonine deaminase activity"/>
    <property type="evidence" value="ECO:0007669"/>
    <property type="project" value="UniProtKB-EC"/>
</dbReference>
<dbReference type="RefSeq" id="WP_109282971.1">
    <property type="nucleotide sequence ID" value="NZ_JBFAUK010000003.1"/>
</dbReference>
<gene>
    <name evidence="7" type="primary">ilvA</name>
    <name evidence="7" type="ORF">AB0L16_04710</name>
</gene>
<evidence type="ECO:0000256" key="1">
    <source>
        <dbReference type="ARBA" id="ARBA00001933"/>
    </source>
</evidence>
<dbReference type="InterPro" id="IPR002912">
    <property type="entry name" value="ACT_dom"/>
</dbReference>
<comment type="similarity">
    <text evidence="2">Belongs to the serine/threonine dehydratase family.</text>
</comment>
<evidence type="ECO:0000313" key="7">
    <source>
        <dbReference type="EMBL" id="MEV5505764.1"/>
    </source>
</evidence>
<comment type="cofactor">
    <cofactor evidence="1">
        <name>pyridoxal 5'-phosphate</name>
        <dbReference type="ChEBI" id="CHEBI:597326"/>
    </cofactor>
</comment>
<dbReference type="PROSITE" id="PS51671">
    <property type="entry name" value="ACT"/>
    <property type="match status" value="1"/>
</dbReference>
<dbReference type="Gene3D" id="3.40.50.1100">
    <property type="match status" value="2"/>
</dbReference>
<comment type="caution">
    <text evidence="7">The sequence shown here is derived from an EMBL/GenBank/DDBJ whole genome shotgun (WGS) entry which is preliminary data.</text>
</comment>
<protein>
    <recommendedName>
        <fullName evidence="3">threonine ammonia-lyase</fullName>
        <ecNumber evidence="3">4.3.1.19</ecNumber>
    </recommendedName>
</protein>
<dbReference type="SUPFAM" id="SSF53686">
    <property type="entry name" value="Tryptophan synthase beta subunit-like PLP-dependent enzymes"/>
    <property type="match status" value="1"/>
</dbReference>
<evidence type="ECO:0000313" key="8">
    <source>
        <dbReference type="Proteomes" id="UP001552594"/>
    </source>
</evidence>
<accession>A0ABV3JSA1</accession>
<name>A0ABV3JSA1_STRON</name>
<dbReference type="CDD" id="cd04886">
    <property type="entry name" value="ACT_ThrD-II-like"/>
    <property type="match status" value="1"/>
</dbReference>
<dbReference type="CDD" id="cd01562">
    <property type="entry name" value="Thr-dehyd"/>
    <property type="match status" value="1"/>
</dbReference>